<organism evidence="2 3">
    <name type="scientific">Nocardia puris</name>
    <dbReference type="NCBI Taxonomy" id="208602"/>
    <lineage>
        <taxon>Bacteria</taxon>
        <taxon>Bacillati</taxon>
        <taxon>Actinomycetota</taxon>
        <taxon>Actinomycetes</taxon>
        <taxon>Mycobacteriales</taxon>
        <taxon>Nocardiaceae</taxon>
        <taxon>Nocardia</taxon>
    </lineage>
</organism>
<dbReference type="Proteomes" id="UP000252586">
    <property type="component" value="Unassembled WGS sequence"/>
</dbReference>
<reference evidence="2 3" key="1">
    <citation type="submission" date="2018-06" db="EMBL/GenBank/DDBJ databases">
        <title>Genomic Encyclopedia of Type Strains, Phase IV (KMG-IV): sequencing the most valuable type-strain genomes for metagenomic binning, comparative biology and taxonomic classification.</title>
        <authorList>
            <person name="Goeker M."/>
        </authorList>
    </citation>
    <scope>NUCLEOTIDE SEQUENCE [LARGE SCALE GENOMIC DNA]</scope>
    <source>
        <strain evidence="2 3">DSM 44599</strain>
    </source>
</reference>
<name>A0A366DN24_9NOCA</name>
<dbReference type="AlphaFoldDB" id="A0A366DN24"/>
<comment type="caution">
    <text evidence="2">The sequence shown here is derived from an EMBL/GenBank/DDBJ whole genome shotgun (WGS) entry which is preliminary data.</text>
</comment>
<accession>A0A366DN24</accession>
<sequence length="73" mass="7168">MADDGVDLGGDEGEGGNPALALAEPVDQRHLGRVAVEGPALALGQLAEGAAVDLRDGCGVGSPFTTDQHGVSS</sequence>
<evidence type="ECO:0000256" key="1">
    <source>
        <dbReference type="SAM" id="MobiDB-lite"/>
    </source>
</evidence>
<gene>
    <name evidence="2" type="ORF">DFR74_105106</name>
</gene>
<proteinExistence type="predicted"/>
<evidence type="ECO:0000313" key="3">
    <source>
        <dbReference type="Proteomes" id="UP000252586"/>
    </source>
</evidence>
<keyword evidence="3" id="KW-1185">Reference proteome</keyword>
<dbReference type="EMBL" id="QNRE01000005">
    <property type="protein sequence ID" value="RBO90704.1"/>
    <property type="molecule type" value="Genomic_DNA"/>
</dbReference>
<evidence type="ECO:0000313" key="2">
    <source>
        <dbReference type="EMBL" id="RBO90704.1"/>
    </source>
</evidence>
<feature type="region of interest" description="Disordered" evidence="1">
    <location>
        <begin position="1"/>
        <end position="22"/>
    </location>
</feature>
<feature type="compositionally biased region" description="Acidic residues" evidence="1">
    <location>
        <begin position="1"/>
        <end position="14"/>
    </location>
</feature>
<protein>
    <submittedName>
        <fullName evidence="2">Uncharacterized protein</fullName>
    </submittedName>
</protein>